<reference evidence="3" key="2">
    <citation type="journal article" date="2010" name="Genome Res.">
        <title>Population genomic sequencing of Coccidioides fungi reveals recent hybridization and transposon control.</title>
        <authorList>
            <person name="Neafsey D.E."/>
            <person name="Barker B.M."/>
            <person name="Sharpton T.J."/>
            <person name="Stajich J.E."/>
            <person name="Park D.J."/>
            <person name="Whiston E."/>
            <person name="Hung C.-Y."/>
            <person name="McMahan C."/>
            <person name="White J."/>
            <person name="Sykes S."/>
            <person name="Heiman D."/>
            <person name="Young S."/>
            <person name="Zeng Q."/>
            <person name="Abouelleil A."/>
            <person name="Aftuck L."/>
            <person name="Bessette D."/>
            <person name="Brown A."/>
            <person name="FitzGerald M."/>
            <person name="Lui A."/>
            <person name="Macdonald J.P."/>
            <person name="Priest M."/>
            <person name="Orbach M.J."/>
            <person name="Galgiani J.N."/>
            <person name="Kirkland T.N."/>
            <person name="Cole G.T."/>
            <person name="Birren B.W."/>
            <person name="Henn M.R."/>
            <person name="Taylor J.W."/>
            <person name="Rounsley S.D."/>
        </authorList>
    </citation>
    <scope>GENOME REANNOTATION</scope>
    <source>
        <strain evidence="3">RS</strain>
    </source>
</reference>
<dbReference type="Proteomes" id="UP000001261">
    <property type="component" value="Unassembled WGS sequence"/>
</dbReference>
<evidence type="ECO:0000313" key="2">
    <source>
        <dbReference type="EMBL" id="KJF60034.1"/>
    </source>
</evidence>
<reference evidence="3" key="1">
    <citation type="journal article" date="2009" name="Genome Res.">
        <title>Comparative genomic analyses of the human fungal pathogens Coccidioides and their relatives.</title>
        <authorList>
            <person name="Sharpton T.J."/>
            <person name="Stajich J.E."/>
            <person name="Rounsley S.D."/>
            <person name="Gardner M.J."/>
            <person name="Wortman J.R."/>
            <person name="Jordar V.S."/>
            <person name="Maiti R."/>
            <person name="Kodira C.D."/>
            <person name="Neafsey D.E."/>
            <person name="Zeng Q."/>
            <person name="Hung C.-Y."/>
            <person name="McMahan C."/>
            <person name="Muszewska A."/>
            <person name="Grynberg M."/>
            <person name="Mandel M.A."/>
            <person name="Kellner E.M."/>
            <person name="Barker B.M."/>
            <person name="Galgiani J.N."/>
            <person name="Orbach M.J."/>
            <person name="Kirkland T.N."/>
            <person name="Cole G.T."/>
            <person name="Henn M.R."/>
            <person name="Birren B.W."/>
            <person name="Taylor J.W."/>
        </authorList>
    </citation>
    <scope>NUCLEOTIDE SEQUENCE [LARGE SCALE GENOMIC DNA]</scope>
    <source>
        <strain evidence="3">RS</strain>
    </source>
</reference>
<name>A0A0D8JSB4_COCIM</name>
<organism evidence="2 3">
    <name type="scientific">Coccidioides immitis (strain RS)</name>
    <name type="common">Valley fever fungus</name>
    <dbReference type="NCBI Taxonomy" id="246410"/>
    <lineage>
        <taxon>Eukaryota</taxon>
        <taxon>Fungi</taxon>
        <taxon>Dikarya</taxon>
        <taxon>Ascomycota</taxon>
        <taxon>Pezizomycotina</taxon>
        <taxon>Eurotiomycetes</taxon>
        <taxon>Eurotiomycetidae</taxon>
        <taxon>Onygenales</taxon>
        <taxon>Onygenaceae</taxon>
        <taxon>Coccidioides</taxon>
    </lineage>
</organism>
<evidence type="ECO:0000313" key="3">
    <source>
        <dbReference type="Proteomes" id="UP000001261"/>
    </source>
</evidence>
<evidence type="ECO:0000256" key="1">
    <source>
        <dbReference type="SAM" id="MobiDB-lite"/>
    </source>
</evidence>
<proteinExistence type="predicted"/>
<protein>
    <submittedName>
        <fullName evidence="2">Uncharacterized protein</fullName>
    </submittedName>
</protein>
<feature type="compositionally biased region" description="Basic residues" evidence="1">
    <location>
        <begin position="85"/>
        <end position="96"/>
    </location>
</feature>
<keyword evidence="3" id="KW-1185">Reference proteome</keyword>
<dbReference type="OrthoDB" id="6133115at2759"/>
<dbReference type="VEuPathDB" id="FungiDB:CIMG_12697"/>
<dbReference type="InParanoid" id="A0A0D8JSB4"/>
<dbReference type="EMBL" id="GG704911">
    <property type="protein sequence ID" value="KJF60034.1"/>
    <property type="molecule type" value="Genomic_DNA"/>
</dbReference>
<dbReference type="GeneID" id="24164324"/>
<gene>
    <name evidence="2" type="ORF">CIMG_12697</name>
</gene>
<dbReference type="AlphaFoldDB" id="A0A0D8JSB4"/>
<dbReference type="KEGG" id="cim:CIMG_12697"/>
<dbReference type="RefSeq" id="XP_004445677.1">
    <property type="nucleotide sequence ID" value="XM_004445620.1"/>
</dbReference>
<accession>A0A0D8JSB4</accession>
<sequence length="228" mass="25399">MRSLMSSWRTLVRVFLVRTAEKHFVKPAGYPSCLIVKPGGTNDTYREDANLLIVTHFSAALQQAKLWLIMVSPRPIAAARESSKAKFHCKQKKNSRKAPSEDEITPAIANGRKDHLRLVSVNIHPHLPRRNSKGTDQPDVSRSLQLPGVRCPTCQAGGKEVWVIPGKNCHANNNCGDKYSTTLNSRAKAIKRRHNERVLGESIGPAGDGYQRHLNVRFRTHGSDILQA</sequence>
<feature type="region of interest" description="Disordered" evidence="1">
    <location>
        <begin position="82"/>
        <end position="107"/>
    </location>
</feature>